<feature type="domain" description="HVO-0163 N-terminal HTH" evidence="3">
    <location>
        <begin position="125"/>
        <end position="183"/>
    </location>
</feature>
<reference evidence="4" key="2">
    <citation type="journal article" date="2015" name="ISME J.">
        <title>A new class of marine Euryarchaeota group II from the Mediterranean deep chlorophyll maximum.</title>
        <authorList>
            <person name="Martin-Cuadrado A.B."/>
            <person name="Garcia-Heredia I."/>
            <person name="Molto A.G."/>
            <person name="Lopez-Ubeda R."/>
            <person name="Kimes N."/>
            <person name="Lopez-Garcia P."/>
            <person name="Moreira D."/>
            <person name="Rodriguez-Valera F."/>
        </authorList>
    </citation>
    <scope>NUCLEOTIDE SEQUENCE</scope>
</reference>
<keyword evidence="2" id="KW-1133">Transmembrane helix</keyword>
<dbReference type="PANTHER" id="PTHR36216">
    <property type="entry name" value="TRANSCRIPTIONAL REGULATOR, TRMB"/>
    <property type="match status" value="1"/>
</dbReference>
<dbReference type="InterPro" id="IPR011991">
    <property type="entry name" value="ArsR-like_HTH"/>
</dbReference>
<dbReference type="PANTHER" id="PTHR36216:SF1">
    <property type="entry name" value="HTH ARSR-TYPE DOMAIN-CONTAINING PROTEIN"/>
    <property type="match status" value="1"/>
</dbReference>
<dbReference type="EMBL" id="KP211793">
    <property type="protein sequence ID" value="ANV78688.1"/>
    <property type="molecule type" value="Genomic_DNA"/>
</dbReference>
<protein>
    <recommendedName>
        <fullName evidence="3">HVO-0163 N-terminal HTH domain-containing protein</fullName>
    </recommendedName>
</protein>
<feature type="compositionally biased region" description="Acidic residues" evidence="1">
    <location>
        <begin position="49"/>
        <end position="68"/>
    </location>
</feature>
<evidence type="ECO:0000259" key="3">
    <source>
        <dbReference type="Pfam" id="PF24266"/>
    </source>
</evidence>
<dbReference type="InterPro" id="IPR056504">
    <property type="entry name" value="HTH_HVO_0163_N"/>
</dbReference>
<proteinExistence type="predicted"/>
<dbReference type="SUPFAM" id="SSF46785">
    <property type="entry name" value="Winged helix' DNA-binding domain"/>
    <property type="match status" value="2"/>
</dbReference>
<keyword evidence="2" id="KW-0812">Transmembrane</keyword>
<name>A0A1B1T8S7_9ARCH</name>
<feature type="transmembrane region" description="Helical" evidence="2">
    <location>
        <begin position="77"/>
        <end position="97"/>
    </location>
</feature>
<dbReference type="Pfam" id="PF13412">
    <property type="entry name" value="HTH_24"/>
    <property type="match status" value="1"/>
</dbReference>
<evidence type="ECO:0000256" key="1">
    <source>
        <dbReference type="SAM" id="MobiDB-lite"/>
    </source>
</evidence>
<evidence type="ECO:0000256" key="2">
    <source>
        <dbReference type="SAM" id="Phobius"/>
    </source>
</evidence>
<feature type="transmembrane region" description="Helical" evidence="2">
    <location>
        <begin position="5"/>
        <end position="26"/>
    </location>
</feature>
<evidence type="ECO:0000313" key="4">
    <source>
        <dbReference type="EMBL" id="ANV78688.1"/>
    </source>
</evidence>
<dbReference type="AlphaFoldDB" id="A0A1B1T8S7"/>
<dbReference type="CDD" id="cd00090">
    <property type="entry name" value="HTH_ARSR"/>
    <property type="match status" value="2"/>
</dbReference>
<feature type="region of interest" description="Disordered" evidence="1">
    <location>
        <begin position="48"/>
        <end position="72"/>
    </location>
</feature>
<dbReference type="Pfam" id="PF24266">
    <property type="entry name" value="HTH_HVO_0163_N"/>
    <property type="match status" value="1"/>
</dbReference>
<dbReference type="Gene3D" id="1.10.10.10">
    <property type="entry name" value="Winged helix-like DNA-binding domain superfamily/Winged helix DNA-binding domain"/>
    <property type="match status" value="2"/>
</dbReference>
<sequence>MRGILFVRLLFFSSVACIIFGSIMYYQTTTDSVLTGYSEENELLTSISEDSDQENDAGIENEKEDTDDSSSSVDDKYLNFLVIGSGGISSIIIGAFFSEIFKITILISLVSPLISRSKNSADLLTRGRILGFIESNAGIHFSALRDFLGLANGVTAYHLQVLENKGTIISWKDGKLRRYAVSHISINELDNVRNPIMGTRLAILEVLSKSGNIGLSNSEISKKLSISRQLMSYHILELKRYEYINDEQLSKRPKWKLTDLGNKILKTSYSLEITENS</sequence>
<keyword evidence="2" id="KW-0472">Membrane</keyword>
<accession>A0A1B1T8S7</accession>
<dbReference type="InterPro" id="IPR036390">
    <property type="entry name" value="WH_DNA-bd_sf"/>
</dbReference>
<dbReference type="InterPro" id="IPR036388">
    <property type="entry name" value="WH-like_DNA-bd_sf"/>
</dbReference>
<reference evidence="4" key="1">
    <citation type="submission" date="2014-11" db="EMBL/GenBank/DDBJ databases">
        <authorList>
            <person name="Zhu J."/>
            <person name="Qi W."/>
            <person name="Song R."/>
        </authorList>
    </citation>
    <scope>NUCLEOTIDE SEQUENCE</scope>
</reference>
<organism evidence="4">
    <name type="scientific">uncultured Poseidoniia archaeon</name>
    <dbReference type="NCBI Taxonomy" id="1697135"/>
    <lineage>
        <taxon>Archaea</taxon>
        <taxon>Methanobacteriati</taxon>
        <taxon>Thermoplasmatota</taxon>
        <taxon>Candidatus Poseidoniia</taxon>
        <taxon>environmental samples</taxon>
    </lineage>
</organism>